<accession>A0A100WGR1</accession>
<dbReference type="EMBL" id="BCSY01000076">
    <property type="protein sequence ID" value="GAS97886.1"/>
    <property type="molecule type" value="Genomic_DNA"/>
</dbReference>
<dbReference type="Proteomes" id="UP000069443">
    <property type="component" value="Unassembled WGS sequence"/>
</dbReference>
<evidence type="ECO:0000313" key="2">
    <source>
        <dbReference type="Proteomes" id="UP000069443"/>
    </source>
</evidence>
<reference evidence="2" key="1">
    <citation type="journal article" date="2016" name="Genome Announc.">
        <title>Draft Genome Sequences of Five Rapidly Growing Mycobacterium Species, M. thermoresistibile, M. fortuitum subsp. acetamidolyticum, M. canariasense, M. brisbanense, and M. novocastrense.</title>
        <authorList>
            <person name="Katahira K."/>
            <person name="Ogura Y."/>
            <person name="Gotoh Y."/>
            <person name="Hayashi T."/>
        </authorList>
    </citation>
    <scope>NUCLEOTIDE SEQUENCE [LARGE SCALE GENOMIC DNA]</scope>
    <source>
        <strain evidence="2">JCM15298</strain>
    </source>
</reference>
<evidence type="ECO:0000313" key="1">
    <source>
        <dbReference type="EMBL" id="GAS97886.1"/>
    </source>
</evidence>
<gene>
    <name evidence="1" type="ORF">RMCC_4851</name>
</gene>
<organism evidence="1 2">
    <name type="scientific">Mycolicibacterium canariasense</name>
    <name type="common">Mycobacterium canariasense</name>
    <dbReference type="NCBI Taxonomy" id="228230"/>
    <lineage>
        <taxon>Bacteria</taxon>
        <taxon>Bacillati</taxon>
        <taxon>Actinomycetota</taxon>
        <taxon>Actinomycetes</taxon>
        <taxon>Mycobacteriales</taxon>
        <taxon>Mycobacteriaceae</taxon>
        <taxon>Mycolicibacterium</taxon>
    </lineage>
</organism>
<comment type="caution">
    <text evidence="1">The sequence shown here is derived from an EMBL/GenBank/DDBJ whole genome shotgun (WGS) entry which is preliminary data.</text>
</comment>
<keyword evidence="2" id="KW-1185">Reference proteome</keyword>
<protein>
    <submittedName>
        <fullName evidence="1">ABC transporter g family member 29</fullName>
    </submittedName>
</protein>
<proteinExistence type="predicted"/>
<dbReference type="AlphaFoldDB" id="A0A100WGR1"/>
<name>A0A100WGR1_MYCCR</name>
<reference evidence="2" key="2">
    <citation type="submission" date="2016-02" db="EMBL/GenBank/DDBJ databases">
        <title>Draft genome sequence of five rapidly growing Mycobacterium species.</title>
        <authorList>
            <person name="Katahira K."/>
            <person name="Gotou Y."/>
            <person name="Iida K."/>
            <person name="Ogura Y."/>
            <person name="Hayashi T."/>
        </authorList>
    </citation>
    <scope>NUCLEOTIDE SEQUENCE [LARGE SCALE GENOMIC DNA]</scope>
    <source>
        <strain evidence="2">JCM15298</strain>
    </source>
</reference>
<dbReference type="STRING" id="228230.RMCC_4851"/>
<sequence>MDSLAAGANSAVIATVGHTVTRFRISAMVGGGVTDRRDSNSARTIREPGHTQVRHQLMGATVDPVMKTE</sequence>